<dbReference type="InterPro" id="IPR036556">
    <property type="entry name" value="PAD_central_sf"/>
</dbReference>
<keyword evidence="1" id="KW-0732">Signal</keyword>
<organism evidence="3 4">
    <name type="scientific">Kribbella italica</name>
    <dbReference type="NCBI Taxonomy" id="1540520"/>
    <lineage>
        <taxon>Bacteria</taxon>
        <taxon>Bacillati</taxon>
        <taxon>Actinomycetota</taxon>
        <taxon>Actinomycetes</taxon>
        <taxon>Propionibacteriales</taxon>
        <taxon>Kribbellaceae</taxon>
        <taxon>Kribbella</taxon>
    </lineage>
</organism>
<evidence type="ECO:0000313" key="3">
    <source>
        <dbReference type="EMBL" id="MBB5839109.1"/>
    </source>
</evidence>
<dbReference type="GO" id="GO:0005737">
    <property type="term" value="C:cytoplasm"/>
    <property type="evidence" value="ECO:0007669"/>
    <property type="project" value="InterPro"/>
</dbReference>
<comment type="caution">
    <text evidence="3">The sequence shown here is derived from an EMBL/GenBank/DDBJ whole genome shotgun (WGS) entry which is preliminary data.</text>
</comment>
<dbReference type="AlphaFoldDB" id="A0A7W9JBV6"/>
<name>A0A7W9JBV6_9ACTN</name>
<dbReference type="Pfam" id="PF03068">
    <property type="entry name" value="PAD"/>
    <property type="match status" value="1"/>
</dbReference>
<evidence type="ECO:0000256" key="1">
    <source>
        <dbReference type="SAM" id="SignalP"/>
    </source>
</evidence>
<dbReference type="GO" id="GO:0005509">
    <property type="term" value="F:calcium ion binding"/>
    <property type="evidence" value="ECO:0007669"/>
    <property type="project" value="InterPro"/>
</dbReference>
<proteinExistence type="predicted"/>
<reference evidence="3 4" key="1">
    <citation type="submission" date="2020-08" db="EMBL/GenBank/DDBJ databases">
        <title>Sequencing the genomes of 1000 actinobacteria strains.</title>
        <authorList>
            <person name="Klenk H.-P."/>
        </authorList>
    </citation>
    <scope>NUCLEOTIDE SEQUENCE [LARGE SCALE GENOMIC DNA]</scope>
    <source>
        <strain evidence="3 4">DSM 28967</strain>
    </source>
</reference>
<dbReference type="Proteomes" id="UP000549971">
    <property type="component" value="Unassembled WGS sequence"/>
</dbReference>
<dbReference type="PANTHER" id="PTHR10837:SF8">
    <property type="entry name" value="PROTEIN-ARGININE DEIMINASE"/>
    <property type="match status" value="1"/>
</dbReference>
<evidence type="ECO:0000259" key="2">
    <source>
        <dbReference type="Pfam" id="PF03068"/>
    </source>
</evidence>
<dbReference type="InterPro" id="IPR013530">
    <property type="entry name" value="PAD_C"/>
</dbReference>
<dbReference type="EMBL" id="JACHMY010000001">
    <property type="protein sequence ID" value="MBB5839109.1"/>
    <property type="molecule type" value="Genomic_DNA"/>
</dbReference>
<sequence>MRRWVTGLATTAVLTASGPATVAWGAGPTGAELRADVNRDGLVTRADEIGEESWSARRGAIFLANVDDDERRCGVDPATLEDPGPAVDKKLAACNDSADERINGPRDLKDLAPLDVPAARGLSRSATGRLDVVPADKARIFADGRVAEELSAAQLRHGVRLKLEGRDVLRDRAKWDGTITVTLTVTDHGRTATDVVKLRVAPLMLQNDLQRAETVLAGKPTKGDGGVFPYPPGVPGEWDAFAKTLGKATRSSGAKLQYVQGTPNGWKDMWLQDTFEPATASLPAVGGAHTMRVLIRSGNVWEFGTPEAPLPTPRPAGRLLFRDLRGPDVGVVQELSPAASPDADDLLNMGGNIETLPPYAGYPNGRVLYGAGERKPDPGFLELVTGQGFQEPVRVDTSWLAVGHADETTHVVRAGNARGWTLAVADPRLAEKLLRDAQRAGAGKARLFADTNSPRKPSVDEILADSKHLADNRAAAGHIDEQLAILLKATGLRSDELVRLPVFFEAHPVLPGLRAMTPGLVNGLSLTDRQFAAPDPQGPKVRGVDVFKATAERALRRTGVRVHWVDNFFWSHLGGGEVHCATNALRDTRESDRWWLDQV</sequence>
<keyword evidence="4" id="KW-1185">Reference proteome</keyword>
<dbReference type="GO" id="GO:0004668">
    <property type="term" value="F:protein-arginine deiminase activity"/>
    <property type="evidence" value="ECO:0007669"/>
    <property type="project" value="UniProtKB-EC"/>
</dbReference>
<dbReference type="Gene3D" id="3.75.10.10">
    <property type="entry name" value="L-arginine/glycine Amidinotransferase, Chain A"/>
    <property type="match status" value="1"/>
</dbReference>
<keyword evidence="3" id="KW-0378">Hydrolase</keyword>
<dbReference type="EC" id="3.5.3.15" evidence="3"/>
<protein>
    <submittedName>
        <fullName evidence="3">Protein-arginine deiminase</fullName>
        <ecNumber evidence="3">3.5.3.15</ecNumber>
    </submittedName>
</protein>
<accession>A0A7W9JBV6</accession>
<evidence type="ECO:0000313" key="4">
    <source>
        <dbReference type="Proteomes" id="UP000549971"/>
    </source>
</evidence>
<feature type="chain" id="PRO_5038688971" evidence="1">
    <location>
        <begin position="23"/>
        <end position="599"/>
    </location>
</feature>
<dbReference type="RefSeq" id="WP_184800522.1">
    <property type="nucleotide sequence ID" value="NZ_JACHMY010000001.1"/>
</dbReference>
<dbReference type="SUPFAM" id="SSF55909">
    <property type="entry name" value="Pentein"/>
    <property type="match status" value="1"/>
</dbReference>
<feature type="domain" description="Protein-arginine deiminase C-terminal" evidence="2">
    <location>
        <begin position="191"/>
        <end position="595"/>
    </location>
</feature>
<gene>
    <name evidence="3" type="ORF">HDA39_005843</name>
</gene>
<dbReference type="Gene3D" id="2.60.40.1700">
    <property type="entry name" value="Protein-arginine deiminase, central domain"/>
    <property type="match status" value="1"/>
</dbReference>
<dbReference type="InterPro" id="IPR004303">
    <property type="entry name" value="PAD"/>
</dbReference>
<feature type="signal peptide" evidence="1">
    <location>
        <begin position="1"/>
        <end position="22"/>
    </location>
</feature>
<dbReference type="SUPFAM" id="SSF110083">
    <property type="entry name" value="Peptidylarginine deiminase Pad4, middle domain"/>
    <property type="match status" value="1"/>
</dbReference>
<dbReference type="PANTHER" id="PTHR10837">
    <property type="entry name" value="PEPTIDYLARGININE DEIMINASE"/>
    <property type="match status" value="1"/>
</dbReference>